<keyword evidence="1" id="KW-0812">Transmembrane</keyword>
<gene>
    <name evidence="3" type="ORF">GS398_02835</name>
</gene>
<evidence type="ECO:0000256" key="1">
    <source>
        <dbReference type="SAM" id="Phobius"/>
    </source>
</evidence>
<dbReference type="PANTHER" id="PTHR34978">
    <property type="entry name" value="POSSIBLE SENSOR-TRANSDUCER PROTEIN BLAR"/>
    <property type="match status" value="1"/>
</dbReference>
<feature type="transmembrane region" description="Helical" evidence="1">
    <location>
        <begin position="271"/>
        <end position="290"/>
    </location>
</feature>
<feature type="transmembrane region" description="Helical" evidence="1">
    <location>
        <begin position="6"/>
        <end position="27"/>
    </location>
</feature>
<evidence type="ECO:0000259" key="2">
    <source>
        <dbReference type="Pfam" id="PF05569"/>
    </source>
</evidence>
<organism evidence="3 4">
    <name type="scientific">Hufsiella ginkgonis</name>
    <dbReference type="NCBI Taxonomy" id="2695274"/>
    <lineage>
        <taxon>Bacteria</taxon>
        <taxon>Pseudomonadati</taxon>
        <taxon>Bacteroidota</taxon>
        <taxon>Sphingobacteriia</taxon>
        <taxon>Sphingobacteriales</taxon>
        <taxon>Sphingobacteriaceae</taxon>
        <taxon>Hufsiella</taxon>
    </lineage>
</organism>
<dbReference type="PANTHER" id="PTHR34978:SF3">
    <property type="entry name" value="SLR0241 PROTEIN"/>
    <property type="match status" value="1"/>
</dbReference>
<dbReference type="Pfam" id="PF05569">
    <property type="entry name" value="Peptidase_M56"/>
    <property type="match status" value="1"/>
</dbReference>
<feature type="domain" description="Peptidase M56" evidence="2">
    <location>
        <begin position="151"/>
        <end position="260"/>
    </location>
</feature>
<evidence type="ECO:0000313" key="3">
    <source>
        <dbReference type="EMBL" id="MXV14220.1"/>
    </source>
</evidence>
<comment type="caution">
    <text evidence="3">The sequence shown here is derived from an EMBL/GenBank/DDBJ whole genome shotgun (WGS) entry which is preliminary data.</text>
</comment>
<keyword evidence="1" id="KW-1133">Transmembrane helix</keyword>
<feature type="transmembrane region" description="Helical" evidence="1">
    <location>
        <begin position="93"/>
        <end position="111"/>
    </location>
</feature>
<dbReference type="EMBL" id="WVHS01000001">
    <property type="protein sequence ID" value="MXV14220.1"/>
    <property type="molecule type" value="Genomic_DNA"/>
</dbReference>
<dbReference type="RefSeq" id="WP_160905206.1">
    <property type="nucleotide sequence ID" value="NZ_WVHS01000001.1"/>
</dbReference>
<sequence>MTEYSMIGYLTRMVACSALLLAAYHLFLQKEKMHRFNRFYLLAAIVVPFVIPLISTGTVTVAPQTTGQVVYPASGAATPVLATAKAVTGTRELFPAAITTVYGIVLILLLARMGVNFYFIFSPVHSCEVVPYRGAKLVLVKKAISPYSFSNYIFINEQQYHRREIEAELFTHELAHATQKHSADIIFVELVQCIAWFNPFLQLYRKAIRLNHEFLADEAVLSTHQNISSYQQLLLSKVLLNTNLALASSFNFLITKKRLVMMTQHTPKSRAFLKAAALIPVMIAAIMLFSTKTEAGSGLRRKLNSAIRSEHCL</sequence>
<proteinExistence type="predicted"/>
<reference evidence="3 4" key="1">
    <citation type="submission" date="2019-11" db="EMBL/GenBank/DDBJ databases">
        <title>Pedobacter sp. HMF7056 Genome sequencing and assembly.</title>
        <authorList>
            <person name="Kang H."/>
            <person name="Kim H."/>
            <person name="Joh K."/>
        </authorList>
    </citation>
    <scope>NUCLEOTIDE SEQUENCE [LARGE SCALE GENOMIC DNA]</scope>
    <source>
        <strain evidence="3 4">HMF7056</strain>
    </source>
</reference>
<name>A0A7K1XTG3_9SPHI</name>
<dbReference type="InterPro" id="IPR008756">
    <property type="entry name" value="Peptidase_M56"/>
</dbReference>
<dbReference type="Proteomes" id="UP000451233">
    <property type="component" value="Unassembled WGS sequence"/>
</dbReference>
<keyword evidence="4" id="KW-1185">Reference proteome</keyword>
<dbReference type="InterPro" id="IPR052173">
    <property type="entry name" value="Beta-lactam_resp_regulator"/>
</dbReference>
<accession>A0A7K1XTG3</accession>
<feature type="transmembrane region" description="Helical" evidence="1">
    <location>
        <begin position="39"/>
        <end position="62"/>
    </location>
</feature>
<evidence type="ECO:0000313" key="4">
    <source>
        <dbReference type="Proteomes" id="UP000451233"/>
    </source>
</evidence>
<dbReference type="AlphaFoldDB" id="A0A7K1XTG3"/>
<keyword evidence="1" id="KW-0472">Membrane</keyword>
<protein>
    <submittedName>
        <fullName evidence="3">M56 family peptidase</fullName>
    </submittedName>
</protein>